<dbReference type="EMBL" id="FOVJ01000002">
    <property type="protein sequence ID" value="SFN62673.1"/>
    <property type="molecule type" value="Genomic_DNA"/>
</dbReference>
<keyword evidence="3" id="KW-1185">Reference proteome</keyword>
<name>A0A1I5AJS6_9PROT</name>
<gene>
    <name evidence="2" type="ORF">SAMN05216386_1422</name>
</gene>
<evidence type="ECO:0000256" key="1">
    <source>
        <dbReference type="SAM" id="MobiDB-lite"/>
    </source>
</evidence>
<feature type="region of interest" description="Disordered" evidence="1">
    <location>
        <begin position="49"/>
        <end position="69"/>
    </location>
</feature>
<evidence type="ECO:0000313" key="3">
    <source>
        <dbReference type="Proteomes" id="UP000183107"/>
    </source>
</evidence>
<feature type="compositionally biased region" description="Pro residues" evidence="1">
    <location>
        <begin position="57"/>
        <end position="66"/>
    </location>
</feature>
<dbReference type="AlphaFoldDB" id="A0A1I5AJS6"/>
<proteinExistence type="predicted"/>
<accession>A0A1I5AJS6</accession>
<protein>
    <submittedName>
        <fullName evidence="2">Uncharacterized protein</fullName>
    </submittedName>
</protein>
<organism evidence="2 3">
    <name type="scientific">Nitrosospira briensis</name>
    <dbReference type="NCBI Taxonomy" id="35799"/>
    <lineage>
        <taxon>Bacteria</taxon>
        <taxon>Pseudomonadati</taxon>
        <taxon>Pseudomonadota</taxon>
        <taxon>Betaproteobacteria</taxon>
        <taxon>Nitrosomonadales</taxon>
        <taxon>Nitrosomonadaceae</taxon>
        <taxon>Nitrosospira</taxon>
    </lineage>
</organism>
<sequence length="89" mass="10139">MCRTRRGVKQIMVAAHRPDKALLLQNNFRFRKETAQRIREVCTRNRADPLPDLVPLVTPPPRPIPPQAKKQLVCANPTREGRKACGEES</sequence>
<dbReference type="Proteomes" id="UP000183107">
    <property type="component" value="Unassembled WGS sequence"/>
</dbReference>
<reference evidence="3" key="1">
    <citation type="submission" date="2016-10" db="EMBL/GenBank/DDBJ databases">
        <authorList>
            <person name="Varghese N."/>
        </authorList>
    </citation>
    <scope>NUCLEOTIDE SEQUENCE [LARGE SCALE GENOMIC DNA]</scope>
    <source>
        <strain evidence="3">Nsp8</strain>
    </source>
</reference>
<evidence type="ECO:0000313" key="2">
    <source>
        <dbReference type="EMBL" id="SFN62673.1"/>
    </source>
</evidence>